<organism evidence="1 2">
    <name type="scientific">Cryptotermes secundus</name>
    <dbReference type="NCBI Taxonomy" id="105785"/>
    <lineage>
        <taxon>Eukaryota</taxon>
        <taxon>Metazoa</taxon>
        <taxon>Ecdysozoa</taxon>
        <taxon>Arthropoda</taxon>
        <taxon>Hexapoda</taxon>
        <taxon>Insecta</taxon>
        <taxon>Pterygota</taxon>
        <taxon>Neoptera</taxon>
        <taxon>Polyneoptera</taxon>
        <taxon>Dictyoptera</taxon>
        <taxon>Blattodea</taxon>
        <taxon>Blattoidea</taxon>
        <taxon>Termitoidae</taxon>
        <taxon>Kalotermitidae</taxon>
        <taxon>Cryptotermitinae</taxon>
        <taxon>Cryptotermes</taxon>
    </lineage>
</organism>
<name>A0A2J7PFU2_9NEOP</name>
<gene>
    <name evidence="1" type="ORF">B7P43_G14115</name>
</gene>
<sequence>MDENCDLLADLHNILNRWKNYLSQLLNVHRISDVREIEIHIAEPLVSDPSPFEAETSTAKLKSIPFGGWRKLHNKELHNLDRSYFLNGGEEECT</sequence>
<reference evidence="1 2" key="1">
    <citation type="submission" date="2017-12" db="EMBL/GenBank/DDBJ databases">
        <title>Hemimetabolous genomes reveal molecular basis of termite eusociality.</title>
        <authorList>
            <person name="Harrison M.C."/>
            <person name="Jongepier E."/>
            <person name="Robertson H.M."/>
            <person name="Arning N."/>
            <person name="Bitard-Feildel T."/>
            <person name="Chao H."/>
            <person name="Childers C.P."/>
            <person name="Dinh H."/>
            <person name="Doddapaneni H."/>
            <person name="Dugan S."/>
            <person name="Gowin J."/>
            <person name="Greiner C."/>
            <person name="Han Y."/>
            <person name="Hu H."/>
            <person name="Hughes D.S.T."/>
            <person name="Huylmans A.-K."/>
            <person name="Kemena C."/>
            <person name="Kremer L.P.M."/>
            <person name="Lee S.L."/>
            <person name="Lopez-Ezquerra A."/>
            <person name="Mallet L."/>
            <person name="Monroy-Kuhn J.M."/>
            <person name="Moser A."/>
            <person name="Murali S.C."/>
            <person name="Muzny D.M."/>
            <person name="Otani S."/>
            <person name="Piulachs M.-D."/>
            <person name="Poelchau M."/>
            <person name="Qu J."/>
            <person name="Schaub F."/>
            <person name="Wada-Katsumata A."/>
            <person name="Worley K.C."/>
            <person name="Xie Q."/>
            <person name="Ylla G."/>
            <person name="Poulsen M."/>
            <person name="Gibbs R.A."/>
            <person name="Schal C."/>
            <person name="Richards S."/>
            <person name="Belles X."/>
            <person name="Korb J."/>
            <person name="Bornberg-Bauer E."/>
        </authorList>
    </citation>
    <scope>NUCLEOTIDE SEQUENCE [LARGE SCALE GENOMIC DNA]</scope>
    <source>
        <tissue evidence="1">Whole body</tissue>
    </source>
</reference>
<dbReference type="EMBL" id="NEVH01025648">
    <property type="protein sequence ID" value="PNF15201.1"/>
    <property type="molecule type" value="Genomic_DNA"/>
</dbReference>
<keyword evidence="2" id="KW-1185">Reference proteome</keyword>
<dbReference type="AlphaFoldDB" id="A0A2J7PFU2"/>
<proteinExistence type="predicted"/>
<evidence type="ECO:0000313" key="1">
    <source>
        <dbReference type="EMBL" id="PNF15201.1"/>
    </source>
</evidence>
<dbReference type="Proteomes" id="UP000235965">
    <property type="component" value="Unassembled WGS sequence"/>
</dbReference>
<accession>A0A2J7PFU2</accession>
<protein>
    <submittedName>
        <fullName evidence="1">Uncharacterized protein</fullName>
    </submittedName>
</protein>
<comment type="caution">
    <text evidence="1">The sequence shown here is derived from an EMBL/GenBank/DDBJ whole genome shotgun (WGS) entry which is preliminary data.</text>
</comment>
<evidence type="ECO:0000313" key="2">
    <source>
        <dbReference type="Proteomes" id="UP000235965"/>
    </source>
</evidence>
<dbReference type="InParanoid" id="A0A2J7PFU2"/>